<sequence>MFTMLLHNIIVVFSASVMTIESKMDDFDVQLSGYKGVEGQGRVGIFYKKRWRRVCNYGWDKNDAKVICRQLGYDSVGSEAQLYNSDSKTDRINPRKWGNVSGTQYGIHSVMCHGNETFIGECKMKLLKRSKKCKENHDAIAICKKDDSDNDLRISDIGRVELKHDGVWGLVCYTGNANQLEKVLADVSCRQLGYEFGLVLEKDRRDYRGPIRLYDIVCDGTERKLQECSTFRRIYETGSSCNYIYAMCPEKFRVGKGLTKSGILEVLISNKWYNVCGPSPKTACNWLGLEMSPASEAERRLIDTSFQSAWIGCDDEEELSKCRWISMTDWKCGFTCSDEPDKSAISEAVIRLTEGSSGYLEVLVDDEWLTVCSYDRSFGIAKAVCQQLGYKSIMHVSITRDSISSPEEQEFIETDICCRGSEKNLGECSYSIWKKEKKSYCRAASITCDVFPIRLSEQAHGDLQVSVNGTWVPVCTYRNGWRIENSQVICKHLGFSPGTVLTMPGSLTREKNDYVGIYNLACDGSENAIYECENFVWGGGSSCGEKVYVVCDMLNATKVHLKDSDGTSGKPEILNRRLCSNNWTETEASVICQNLGFPPEGAIPQYYDQRTALSTSNSSWFQCNETDSGTGCLMREDQKCKHHNVAVKCLDHQPGIHEYIRAKTEFPFAGQVEVYISPDQKGAVCATGWGTKETQVLCRQTGAFNEPDRKPIHAGVDTNNLLGGRDDPIVMSDVKCNGDEANIAECTFKSGIEASCSSNRRVRVYCHQLEVWKLEWGGLIQVNIKPGQENGWRWMCGDDMTRNTSDVFCLSDTGKRILSSDYGTISIFSVPSKLHFRDYYPRHILTWPMVNARCVGDELSLGQCDLEEKKPYTCKKAALISYCKVEK</sequence>
<dbReference type="PROSITE" id="PS50287">
    <property type="entry name" value="SRCR_2"/>
    <property type="match status" value="6"/>
</dbReference>
<protein>
    <recommendedName>
        <fullName evidence="11">SRCR domain-containing protein</fullName>
    </recommendedName>
</protein>
<evidence type="ECO:0000256" key="8">
    <source>
        <dbReference type="ARBA" id="ARBA00023180"/>
    </source>
</evidence>
<feature type="chain" id="PRO_5035782907" description="SRCR domain-containing protein" evidence="10">
    <location>
        <begin position="23"/>
        <end position="887"/>
    </location>
</feature>
<evidence type="ECO:0000256" key="9">
    <source>
        <dbReference type="PROSITE-ProRule" id="PRU00196"/>
    </source>
</evidence>
<evidence type="ECO:0000256" key="10">
    <source>
        <dbReference type="SAM" id="SignalP"/>
    </source>
</evidence>
<evidence type="ECO:0000256" key="4">
    <source>
        <dbReference type="ARBA" id="ARBA00022737"/>
    </source>
</evidence>
<keyword evidence="8" id="KW-0325">Glycoprotein</keyword>
<dbReference type="SUPFAM" id="SSF56487">
    <property type="entry name" value="SRCR-like"/>
    <property type="match status" value="7"/>
</dbReference>
<keyword evidence="5" id="KW-1133">Transmembrane helix</keyword>
<dbReference type="AlphaFoldDB" id="A0A8S4P6K2"/>
<dbReference type="OrthoDB" id="6286334at2759"/>
<keyword evidence="7 9" id="KW-1015">Disulfide bond</keyword>
<dbReference type="Gene3D" id="3.10.250.10">
    <property type="entry name" value="SRCR-like domain"/>
    <property type="match status" value="6"/>
</dbReference>
<feature type="domain" description="SRCR" evidence="11">
    <location>
        <begin position="158"/>
        <end position="249"/>
    </location>
</feature>
<feature type="disulfide bond" evidence="9">
    <location>
        <begin position="522"/>
        <end position="532"/>
    </location>
</feature>
<keyword evidence="6" id="KW-0472">Membrane</keyword>
<evidence type="ECO:0000256" key="1">
    <source>
        <dbReference type="ARBA" id="ARBA00004167"/>
    </source>
</evidence>
<comment type="subcellular location">
    <subcellularLocation>
        <location evidence="1">Membrane</location>
        <topology evidence="1">Single-pass membrane protein</topology>
    </subcellularLocation>
</comment>
<feature type="disulfide bond" evidence="9">
    <location>
        <begin position="854"/>
        <end position="864"/>
    </location>
</feature>
<reference evidence="12" key="1">
    <citation type="submission" date="2022-03" db="EMBL/GenBank/DDBJ databases">
        <authorList>
            <person name="Martin C."/>
        </authorList>
    </citation>
    <scope>NUCLEOTIDE SEQUENCE</scope>
</reference>
<dbReference type="Pfam" id="PF00530">
    <property type="entry name" value="SRCR"/>
    <property type="match status" value="5"/>
</dbReference>
<name>A0A8S4P6K2_OWEFU</name>
<keyword evidence="3 10" id="KW-0732">Signal</keyword>
<dbReference type="Proteomes" id="UP000749559">
    <property type="component" value="Unassembled WGS sequence"/>
</dbReference>
<feature type="disulfide bond" evidence="9">
    <location>
        <begin position="418"/>
        <end position="428"/>
    </location>
</feature>
<proteinExistence type="predicted"/>
<feature type="disulfide bond" evidence="9">
    <location>
        <begin position="490"/>
        <end position="551"/>
    </location>
</feature>
<feature type="domain" description="SRCR" evidence="11">
    <location>
        <begin position="762"/>
        <end position="884"/>
    </location>
</feature>
<feature type="domain" description="SRCR" evidence="11">
    <location>
        <begin position="450"/>
        <end position="552"/>
    </location>
</feature>
<dbReference type="EMBL" id="CAIIXF020000007">
    <property type="protein sequence ID" value="CAH1788990.1"/>
    <property type="molecule type" value="Genomic_DNA"/>
</dbReference>
<evidence type="ECO:0000256" key="6">
    <source>
        <dbReference type="ARBA" id="ARBA00023136"/>
    </source>
</evidence>
<dbReference type="SMART" id="SM00202">
    <property type="entry name" value="SR"/>
    <property type="match status" value="5"/>
</dbReference>
<feature type="signal peptide" evidence="10">
    <location>
        <begin position="1"/>
        <end position="22"/>
    </location>
</feature>
<evidence type="ECO:0000259" key="11">
    <source>
        <dbReference type="PROSITE" id="PS50287"/>
    </source>
</evidence>
<feature type="domain" description="SRCR" evidence="11">
    <location>
        <begin position="660"/>
        <end position="767"/>
    </location>
</feature>
<comment type="caution">
    <text evidence="9">Lacks conserved residue(s) required for the propagation of feature annotation.</text>
</comment>
<evidence type="ECO:0000256" key="2">
    <source>
        <dbReference type="ARBA" id="ARBA00022692"/>
    </source>
</evidence>
<gene>
    <name evidence="12" type="ORF">OFUS_LOCUS14429</name>
</gene>
<organism evidence="12 13">
    <name type="scientific">Owenia fusiformis</name>
    <name type="common">Polychaete worm</name>
    <dbReference type="NCBI Taxonomy" id="6347"/>
    <lineage>
        <taxon>Eukaryota</taxon>
        <taxon>Metazoa</taxon>
        <taxon>Spiralia</taxon>
        <taxon>Lophotrochozoa</taxon>
        <taxon>Annelida</taxon>
        <taxon>Polychaeta</taxon>
        <taxon>Sedentaria</taxon>
        <taxon>Canalipalpata</taxon>
        <taxon>Sabellida</taxon>
        <taxon>Oweniida</taxon>
        <taxon>Oweniidae</taxon>
        <taxon>Owenia</taxon>
    </lineage>
</organism>
<dbReference type="InterPro" id="IPR036772">
    <property type="entry name" value="SRCR-like_dom_sf"/>
</dbReference>
<dbReference type="InterPro" id="IPR001190">
    <property type="entry name" value="SRCR"/>
</dbReference>
<feature type="domain" description="SRCR" evidence="11">
    <location>
        <begin position="350"/>
        <end position="449"/>
    </location>
</feature>
<evidence type="ECO:0000313" key="13">
    <source>
        <dbReference type="Proteomes" id="UP000749559"/>
    </source>
</evidence>
<accession>A0A8S4P6K2</accession>
<feature type="disulfide bond" evidence="9">
    <location>
        <begin position="218"/>
        <end position="228"/>
    </location>
</feature>
<feature type="disulfide bond" evidence="9">
    <location>
        <begin position="736"/>
        <end position="746"/>
    </location>
</feature>
<evidence type="ECO:0000256" key="7">
    <source>
        <dbReference type="ARBA" id="ARBA00023157"/>
    </source>
</evidence>
<evidence type="ECO:0000256" key="5">
    <source>
        <dbReference type="ARBA" id="ARBA00022989"/>
    </source>
</evidence>
<dbReference type="GO" id="GO:0016020">
    <property type="term" value="C:membrane"/>
    <property type="evidence" value="ECO:0007669"/>
    <property type="project" value="UniProtKB-SubCell"/>
</dbReference>
<comment type="caution">
    <text evidence="12">The sequence shown here is derived from an EMBL/GenBank/DDBJ whole genome shotgun (WGS) entry which is preliminary data.</text>
</comment>
<dbReference type="FunFam" id="3.10.250.10:FF:000016">
    <property type="entry name" value="Scavenger receptor cysteine-rich protein type 12"/>
    <property type="match status" value="1"/>
</dbReference>
<dbReference type="PANTHER" id="PTHR19331">
    <property type="entry name" value="SCAVENGER RECEPTOR DOMAIN-CONTAINING"/>
    <property type="match status" value="1"/>
</dbReference>
<feature type="disulfide bond" evidence="9">
    <location>
        <begin position="112"/>
        <end position="122"/>
    </location>
</feature>
<keyword evidence="2" id="KW-0812">Transmembrane</keyword>
<evidence type="ECO:0000313" key="12">
    <source>
        <dbReference type="EMBL" id="CAH1788990.1"/>
    </source>
</evidence>
<dbReference type="PANTHER" id="PTHR19331:SF465">
    <property type="entry name" value="EGG PEPTIDE SPERACT RECEPTOR"/>
    <property type="match status" value="1"/>
</dbReference>
<feature type="domain" description="SRCR" evidence="11">
    <location>
        <begin position="29"/>
        <end position="144"/>
    </location>
</feature>
<keyword evidence="13" id="KW-1185">Reference proteome</keyword>
<evidence type="ECO:0000256" key="3">
    <source>
        <dbReference type="ARBA" id="ARBA00022729"/>
    </source>
</evidence>
<keyword evidence="4" id="KW-0677">Repeat</keyword>